<dbReference type="EMBL" id="UINC01020870">
    <property type="protein sequence ID" value="SVA87213.1"/>
    <property type="molecule type" value="Genomic_DNA"/>
</dbReference>
<feature type="non-terminal residue" evidence="1">
    <location>
        <position position="22"/>
    </location>
</feature>
<dbReference type="AlphaFoldDB" id="A0A381ZEL8"/>
<gene>
    <name evidence="1" type="ORF">METZ01_LOCUS140067</name>
</gene>
<proteinExistence type="predicted"/>
<accession>A0A381ZEL8</accession>
<sequence>MYKMTKILVSLILFTIPILGKD</sequence>
<protein>
    <submittedName>
        <fullName evidence="1">Uncharacterized protein</fullName>
    </submittedName>
</protein>
<evidence type="ECO:0000313" key="1">
    <source>
        <dbReference type="EMBL" id="SVA87213.1"/>
    </source>
</evidence>
<organism evidence="1">
    <name type="scientific">marine metagenome</name>
    <dbReference type="NCBI Taxonomy" id="408172"/>
    <lineage>
        <taxon>unclassified sequences</taxon>
        <taxon>metagenomes</taxon>
        <taxon>ecological metagenomes</taxon>
    </lineage>
</organism>
<name>A0A381ZEL8_9ZZZZ</name>
<reference evidence="1" key="1">
    <citation type="submission" date="2018-05" db="EMBL/GenBank/DDBJ databases">
        <authorList>
            <person name="Lanie J.A."/>
            <person name="Ng W.-L."/>
            <person name="Kazmierczak K.M."/>
            <person name="Andrzejewski T.M."/>
            <person name="Davidsen T.M."/>
            <person name="Wayne K.J."/>
            <person name="Tettelin H."/>
            <person name="Glass J.I."/>
            <person name="Rusch D."/>
            <person name="Podicherti R."/>
            <person name="Tsui H.-C.T."/>
            <person name="Winkler M.E."/>
        </authorList>
    </citation>
    <scope>NUCLEOTIDE SEQUENCE</scope>
</reference>